<dbReference type="InterPro" id="IPR036366">
    <property type="entry name" value="PGBDSf"/>
</dbReference>
<evidence type="ECO:0000313" key="4">
    <source>
        <dbReference type="Proteomes" id="UP000629619"/>
    </source>
</evidence>
<protein>
    <submittedName>
        <fullName evidence="3">Peptidoglycan-binding protein</fullName>
    </submittedName>
</protein>
<dbReference type="AlphaFoldDB" id="A0A919MWT5"/>
<gene>
    <name evidence="3" type="ORF">Asi03nite_03700</name>
</gene>
<evidence type="ECO:0000259" key="2">
    <source>
        <dbReference type="Pfam" id="PF01471"/>
    </source>
</evidence>
<sequence length="382" mass="39442">MAAAVAATVLIAIFLGPRLRSPQQAAADAAPPPPSQVTATVERRPLSEPLTLRGSVVPGPSVKVVPPVDAIGPDSVVTRVAVHPGDVVRNGTLLAEQAGQPIFGLVLPFRLYRDIAPAMSGPDVREVQKALRKLGYLTPVSGAFDAPTQTALRKFFKAGGYELQPDTADAATSAPVPTAAGDSPKASSAPQVTLKRATIVRLSESGQKVTAVHVKVGDVLTAESVLVELNGKAPFLRVMVAQDKVQLLKKGQTGTVTDEGSTDSATAVIVTVSDKAKTDSVTGALGFAVDLQFRGRVLIAEDRTFRVDINPSGNVKAVLAAPVSALYARADGTTFVLLPTADAKPASEVTVVAGQQAGGWVEIASSVDDKVTEGTVVVVGQQ</sequence>
<dbReference type="Gene3D" id="1.10.101.10">
    <property type="entry name" value="PGBD-like superfamily/PGBD"/>
    <property type="match status" value="1"/>
</dbReference>
<feature type="domain" description="Peptidoglycan binding-like" evidence="2">
    <location>
        <begin position="120"/>
        <end position="155"/>
    </location>
</feature>
<evidence type="ECO:0000256" key="1">
    <source>
        <dbReference type="SAM" id="MobiDB-lite"/>
    </source>
</evidence>
<proteinExistence type="predicted"/>
<comment type="caution">
    <text evidence="3">The sequence shown here is derived from an EMBL/GenBank/DDBJ whole genome shotgun (WGS) entry which is preliminary data.</text>
</comment>
<dbReference type="Pfam" id="PF01471">
    <property type="entry name" value="PG_binding_1"/>
    <property type="match status" value="1"/>
</dbReference>
<dbReference type="InterPro" id="IPR002477">
    <property type="entry name" value="Peptidoglycan-bd-like"/>
</dbReference>
<organism evidence="3 4">
    <name type="scientific">Actinoplanes siamensis</name>
    <dbReference type="NCBI Taxonomy" id="1223317"/>
    <lineage>
        <taxon>Bacteria</taxon>
        <taxon>Bacillati</taxon>
        <taxon>Actinomycetota</taxon>
        <taxon>Actinomycetes</taxon>
        <taxon>Micromonosporales</taxon>
        <taxon>Micromonosporaceae</taxon>
        <taxon>Actinoplanes</taxon>
    </lineage>
</organism>
<feature type="region of interest" description="Disordered" evidence="1">
    <location>
        <begin position="24"/>
        <end position="44"/>
    </location>
</feature>
<keyword evidence="4" id="KW-1185">Reference proteome</keyword>
<dbReference type="EMBL" id="BOMW01000005">
    <property type="protein sequence ID" value="GIF02832.1"/>
    <property type="molecule type" value="Genomic_DNA"/>
</dbReference>
<reference evidence="3" key="1">
    <citation type="submission" date="2021-01" db="EMBL/GenBank/DDBJ databases">
        <title>Whole genome shotgun sequence of Actinoplanes siamensis NBRC 109076.</title>
        <authorList>
            <person name="Komaki H."/>
            <person name="Tamura T."/>
        </authorList>
    </citation>
    <scope>NUCLEOTIDE SEQUENCE</scope>
    <source>
        <strain evidence="3">NBRC 109076</strain>
    </source>
</reference>
<name>A0A919MWT5_9ACTN</name>
<dbReference type="SUPFAM" id="SSF47090">
    <property type="entry name" value="PGBD-like"/>
    <property type="match status" value="1"/>
</dbReference>
<dbReference type="InterPro" id="IPR036365">
    <property type="entry name" value="PGBD-like_sf"/>
</dbReference>
<evidence type="ECO:0000313" key="3">
    <source>
        <dbReference type="EMBL" id="GIF02832.1"/>
    </source>
</evidence>
<accession>A0A919MWT5</accession>
<feature type="region of interest" description="Disordered" evidence="1">
    <location>
        <begin position="167"/>
        <end position="190"/>
    </location>
</feature>
<dbReference type="Proteomes" id="UP000629619">
    <property type="component" value="Unassembled WGS sequence"/>
</dbReference>